<evidence type="ECO:0000256" key="3">
    <source>
        <dbReference type="ARBA" id="ARBA00022679"/>
    </source>
</evidence>
<protein>
    <recommendedName>
        <fullName evidence="1">non-specific serine/threonine protein kinase</fullName>
        <ecNumber evidence="1">2.7.11.1</ecNumber>
    </recommendedName>
</protein>
<sequence length="804" mass="91317">MSMMGSNSKAAGSHSHCSSASIDIWSEILATETLSPHQHQQINVVYRKRNPPRNNSKHSDPAWPPPSRVSLADPNKRVSWNRSLSTRGRTSIAVGACMVYQPQLKQDKNKGRPALPKGKHVKPLNFEKEKQYFQEVDAFELLEESPSPKKVGTWTIPEEAPLPAVCARLERWLHSRRLKPSCGPSSTLSKIMDTPATGSQITHDVGINSAILETLERTVAKNSHLDTIQAGGKRGLLDGIPLEGTRDLQIDHKMMIDQSDGGCEDIDLAVKKLSLTSTSSSLDDGHISPFSALLSICGHYSETIVKIGEGTYGEAFKVGGYVCKIVPFDGDFRRSEELLEEVLLCKTLNQLRGNEGDSDNLCRTFIQSLEFKVCQGPYDATLIQAWEAWDDKRGSENDHPKDFPEKQCYVVFVQEHGGKDLESFVLLNYEEARTLLAIAGLAVAEGNILVSRSDSVTLQFTLDGKDMFVKTFGLLISIIDFTLSRINTGDRILYLDLSSDPDLFKGPKGDKQSETYRRMREVTEDCWEGSFPRTNVLWVLYLVDILLLKKSFERTPRDERELRSLKKRLERYNSAKEALLDPFFNDFIYIADGKRGHNPKRKRSLLRIHLLSKLNPIMDTVLWRRKLTCDRQKVTMSHLKHVNLESDDPSSQGHTDQSSNMALENHPNGVFLQPKNNKPFRVEDYPMFIPFLDLKKLASHRYGYVISRIKVYAVGAPLKTRDKNKEIEPPYLNISGQKTRCMKQDILELINKLTDPLPFSLLIKFEESQMGPLFYLWFDEVDLTGTKFEYLWFGVNIYDLLRWL</sequence>
<evidence type="ECO:0000256" key="8">
    <source>
        <dbReference type="ARBA" id="ARBA00048679"/>
    </source>
</evidence>
<proteinExistence type="predicted"/>
<organism evidence="11 12">
    <name type="scientific">Arachis hypogaea</name>
    <name type="common">Peanut</name>
    <dbReference type="NCBI Taxonomy" id="3818"/>
    <lineage>
        <taxon>Eukaryota</taxon>
        <taxon>Viridiplantae</taxon>
        <taxon>Streptophyta</taxon>
        <taxon>Embryophyta</taxon>
        <taxon>Tracheophyta</taxon>
        <taxon>Spermatophyta</taxon>
        <taxon>Magnoliopsida</taxon>
        <taxon>eudicotyledons</taxon>
        <taxon>Gunneridae</taxon>
        <taxon>Pentapetalae</taxon>
        <taxon>rosids</taxon>
        <taxon>fabids</taxon>
        <taxon>Fabales</taxon>
        <taxon>Fabaceae</taxon>
        <taxon>Papilionoideae</taxon>
        <taxon>50 kb inversion clade</taxon>
        <taxon>dalbergioids sensu lato</taxon>
        <taxon>Dalbergieae</taxon>
        <taxon>Pterocarpus clade</taxon>
        <taxon>Arachis</taxon>
    </lineage>
</organism>
<evidence type="ECO:0000256" key="2">
    <source>
        <dbReference type="ARBA" id="ARBA00022527"/>
    </source>
</evidence>
<evidence type="ECO:0000313" key="12">
    <source>
        <dbReference type="Proteomes" id="UP000289738"/>
    </source>
</evidence>
<dbReference type="GO" id="GO:0000278">
    <property type="term" value="P:mitotic cell cycle"/>
    <property type="evidence" value="ECO:0007669"/>
    <property type="project" value="TreeGrafter"/>
</dbReference>
<comment type="caution">
    <text evidence="11">The sequence shown here is derived from an EMBL/GenBank/DDBJ whole genome shotgun (WGS) entry which is preliminary data.</text>
</comment>
<keyword evidence="5" id="KW-0418">Kinase</keyword>
<feature type="compositionally biased region" description="Polar residues" evidence="9">
    <location>
        <begin position="649"/>
        <end position="662"/>
    </location>
</feature>
<dbReference type="SMART" id="SM01331">
    <property type="entry name" value="DUF3635"/>
    <property type="match status" value="1"/>
</dbReference>
<keyword evidence="12" id="KW-1185">Reference proteome</keyword>
<feature type="region of interest" description="Disordered" evidence="9">
    <location>
        <begin position="48"/>
        <end position="76"/>
    </location>
</feature>
<feature type="region of interest" description="Disordered" evidence="9">
    <location>
        <begin position="641"/>
        <end position="668"/>
    </location>
</feature>
<dbReference type="Gene3D" id="1.10.510.10">
    <property type="entry name" value="Transferase(Phosphotransferase) domain 1"/>
    <property type="match status" value="1"/>
</dbReference>
<keyword evidence="3" id="KW-0808">Transferase</keyword>
<comment type="catalytic activity">
    <reaction evidence="8">
        <text>L-seryl-[protein] + ATP = O-phospho-L-seryl-[protein] + ADP + H(+)</text>
        <dbReference type="Rhea" id="RHEA:17989"/>
        <dbReference type="Rhea" id="RHEA-COMP:9863"/>
        <dbReference type="Rhea" id="RHEA-COMP:11604"/>
        <dbReference type="ChEBI" id="CHEBI:15378"/>
        <dbReference type="ChEBI" id="CHEBI:29999"/>
        <dbReference type="ChEBI" id="CHEBI:30616"/>
        <dbReference type="ChEBI" id="CHEBI:83421"/>
        <dbReference type="ChEBI" id="CHEBI:456216"/>
        <dbReference type="EC" id="2.7.11.1"/>
    </reaction>
</comment>
<evidence type="ECO:0000256" key="9">
    <source>
        <dbReference type="SAM" id="MobiDB-lite"/>
    </source>
</evidence>
<evidence type="ECO:0000259" key="10">
    <source>
        <dbReference type="SMART" id="SM01331"/>
    </source>
</evidence>
<dbReference type="PANTHER" id="PTHR24419:SF18">
    <property type="entry name" value="SERINE_THREONINE-PROTEIN KINASE HASPIN"/>
    <property type="match status" value="1"/>
</dbReference>
<dbReference type="EC" id="2.7.11.1" evidence="1"/>
<dbReference type="Proteomes" id="UP000289738">
    <property type="component" value="Chromosome B06"/>
</dbReference>
<dbReference type="GO" id="GO:0072354">
    <property type="term" value="F:histone H3T3 kinase activity"/>
    <property type="evidence" value="ECO:0007669"/>
    <property type="project" value="TreeGrafter"/>
</dbReference>
<keyword evidence="4" id="KW-0547">Nucleotide-binding</keyword>
<dbReference type="PANTHER" id="PTHR24419">
    <property type="entry name" value="INTERLEUKIN-1 RECEPTOR-ASSOCIATED KINASE"/>
    <property type="match status" value="1"/>
</dbReference>
<dbReference type="Pfam" id="PF12330">
    <property type="entry name" value="Haspin_kinase"/>
    <property type="match status" value="1"/>
</dbReference>
<evidence type="ECO:0000256" key="4">
    <source>
        <dbReference type="ARBA" id="ARBA00022741"/>
    </source>
</evidence>
<reference evidence="11 12" key="1">
    <citation type="submission" date="2019-01" db="EMBL/GenBank/DDBJ databases">
        <title>Sequencing of cultivated peanut Arachis hypogaea provides insights into genome evolution and oil improvement.</title>
        <authorList>
            <person name="Chen X."/>
        </authorList>
    </citation>
    <scope>NUCLEOTIDE SEQUENCE [LARGE SCALE GENOMIC DNA]</scope>
    <source>
        <strain evidence="12">cv. Fuhuasheng</strain>
        <tissue evidence="11">Leaves</tissue>
    </source>
</reference>
<evidence type="ECO:0000256" key="6">
    <source>
        <dbReference type="ARBA" id="ARBA00022840"/>
    </source>
</evidence>
<dbReference type="GO" id="GO:0005737">
    <property type="term" value="C:cytoplasm"/>
    <property type="evidence" value="ECO:0007669"/>
    <property type="project" value="TreeGrafter"/>
</dbReference>
<dbReference type="GO" id="GO:0005634">
    <property type="term" value="C:nucleus"/>
    <property type="evidence" value="ECO:0007669"/>
    <property type="project" value="TreeGrafter"/>
</dbReference>
<evidence type="ECO:0000256" key="1">
    <source>
        <dbReference type="ARBA" id="ARBA00012513"/>
    </source>
</evidence>
<dbReference type="EMBL" id="SDMP01000016">
    <property type="protein sequence ID" value="RYR02056.1"/>
    <property type="molecule type" value="Genomic_DNA"/>
</dbReference>
<accession>A0A444YJF2</accession>
<dbReference type="InterPro" id="IPR024604">
    <property type="entry name" value="GSG2_C"/>
</dbReference>
<name>A0A444YJF2_ARAHY</name>
<comment type="catalytic activity">
    <reaction evidence="7">
        <text>L-threonyl-[protein] + ATP = O-phospho-L-threonyl-[protein] + ADP + H(+)</text>
        <dbReference type="Rhea" id="RHEA:46608"/>
        <dbReference type="Rhea" id="RHEA-COMP:11060"/>
        <dbReference type="Rhea" id="RHEA-COMP:11605"/>
        <dbReference type="ChEBI" id="CHEBI:15378"/>
        <dbReference type="ChEBI" id="CHEBI:30013"/>
        <dbReference type="ChEBI" id="CHEBI:30616"/>
        <dbReference type="ChEBI" id="CHEBI:61977"/>
        <dbReference type="ChEBI" id="CHEBI:456216"/>
        <dbReference type="EC" id="2.7.11.1"/>
    </reaction>
</comment>
<dbReference type="Gene3D" id="3.30.200.20">
    <property type="entry name" value="Phosphorylase Kinase, domain 1"/>
    <property type="match status" value="1"/>
</dbReference>
<keyword evidence="2" id="KW-0723">Serine/threonine-protein kinase</keyword>
<gene>
    <name evidence="11" type="ORF">Ahy_B06g080894</name>
</gene>
<evidence type="ECO:0000313" key="11">
    <source>
        <dbReference type="EMBL" id="RYR02056.1"/>
    </source>
</evidence>
<evidence type="ECO:0000256" key="5">
    <source>
        <dbReference type="ARBA" id="ARBA00022777"/>
    </source>
</evidence>
<dbReference type="STRING" id="3818.A0A444YJF2"/>
<dbReference type="AlphaFoldDB" id="A0A444YJF2"/>
<feature type="domain" description="Serine/threonine-protein kinase haspin C-terminal" evidence="10">
    <location>
        <begin position="501"/>
        <end position="584"/>
    </location>
</feature>
<evidence type="ECO:0000256" key="7">
    <source>
        <dbReference type="ARBA" id="ARBA00047899"/>
    </source>
</evidence>
<keyword evidence="6" id="KW-0067">ATP-binding</keyword>
<dbReference type="GO" id="GO:0005524">
    <property type="term" value="F:ATP binding"/>
    <property type="evidence" value="ECO:0007669"/>
    <property type="project" value="UniProtKB-KW"/>
</dbReference>
<dbReference type="GO" id="GO:0035556">
    <property type="term" value="P:intracellular signal transduction"/>
    <property type="evidence" value="ECO:0007669"/>
    <property type="project" value="TreeGrafter"/>
</dbReference>